<proteinExistence type="predicted"/>
<dbReference type="Gene3D" id="3.30.1340.30">
    <property type="match status" value="1"/>
</dbReference>
<accession>A0ABT5KHK3</accession>
<dbReference type="PROSITE" id="PS51257">
    <property type="entry name" value="PROKAR_LIPOPROTEIN"/>
    <property type="match status" value="1"/>
</dbReference>
<sequence>MKIPKNPSPQMMRALAAAIIALSLAACSKEDEAGRTPGKQLDDGIAKVERQSDALRANMEREAAAAALAASAAVRDVKQASLDIREQVGADLGDAGIVTLVKARLAADSVMSAASINVDASQGRVVLRGTVADFVAVGRAREIALGVKGVISVDNQVTVKPKARP</sequence>
<comment type="caution">
    <text evidence="3">The sequence shown here is derived from an EMBL/GenBank/DDBJ whole genome shotgun (WGS) entry which is preliminary data.</text>
</comment>
<dbReference type="Pfam" id="PF04972">
    <property type="entry name" value="BON"/>
    <property type="match status" value="1"/>
</dbReference>
<keyword evidence="4" id="KW-1185">Reference proteome</keyword>
<feature type="signal peptide" evidence="1">
    <location>
        <begin position="1"/>
        <end position="28"/>
    </location>
</feature>
<organism evidence="3 4">
    <name type="scientific">Roseateles albus</name>
    <dbReference type="NCBI Taxonomy" id="2987525"/>
    <lineage>
        <taxon>Bacteria</taxon>
        <taxon>Pseudomonadati</taxon>
        <taxon>Pseudomonadota</taxon>
        <taxon>Betaproteobacteria</taxon>
        <taxon>Burkholderiales</taxon>
        <taxon>Sphaerotilaceae</taxon>
        <taxon>Roseateles</taxon>
    </lineage>
</organism>
<dbReference type="RefSeq" id="WP_273601521.1">
    <property type="nucleotide sequence ID" value="NZ_JAQQXT010000011.1"/>
</dbReference>
<dbReference type="EMBL" id="JAQQXT010000011">
    <property type="protein sequence ID" value="MDC8773392.1"/>
    <property type="molecule type" value="Genomic_DNA"/>
</dbReference>
<reference evidence="3 4" key="1">
    <citation type="submission" date="2022-10" db="EMBL/GenBank/DDBJ databases">
        <title>Paucibacter sp. hw1 Genome sequencing.</title>
        <authorList>
            <person name="Park S."/>
        </authorList>
    </citation>
    <scope>NUCLEOTIDE SEQUENCE [LARGE SCALE GENOMIC DNA]</scope>
    <source>
        <strain evidence="4">hw1</strain>
    </source>
</reference>
<gene>
    <name evidence="3" type="ORF">PRZ03_17555</name>
</gene>
<feature type="domain" description="BON" evidence="2">
    <location>
        <begin position="93"/>
        <end position="161"/>
    </location>
</feature>
<evidence type="ECO:0000259" key="2">
    <source>
        <dbReference type="PROSITE" id="PS50914"/>
    </source>
</evidence>
<dbReference type="Proteomes" id="UP001221189">
    <property type="component" value="Unassembled WGS sequence"/>
</dbReference>
<evidence type="ECO:0000313" key="4">
    <source>
        <dbReference type="Proteomes" id="UP001221189"/>
    </source>
</evidence>
<name>A0ABT5KHK3_9BURK</name>
<dbReference type="InterPro" id="IPR007055">
    <property type="entry name" value="BON_dom"/>
</dbReference>
<evidence type="ECO:0000313" key="3">
    <source>
        <dbReference type="EMBL" id="MDC8773392.1"/>
    </source>
</evidence>
<keyword evidence="1" id="KW-0732">Signal</keyword>
<feature type="chain" id="PRO_5045330611" evidence="1">
    <location>
        <begin position="29"/>
        <end position="165"/>
    </location>
</feature>
<evidence type="ECO:0000256" key="1">
    <source>
        <dbReference type="SAM" id="SignalP"/>
    </source>
</evidence>
<dbReference type="PROSITE" id="PS50914">
    <property type="entry name" value="BON"/>
    <property type="match status" value="1"/>
</dbReference>
<protein>
    <submittedName>
        <fullName evidence="3">BON domain-containing protein</fullName>
    </submittedName>
</protein>